<dbReference type="PANTHER" id="PTHR46064">
    <property type="entry name" value="QUEUINE TRNA-RIBOSYLTRANSFERASE ACCESSORY SUBUNIT 2"/>
    <property type="match status" value="1"/>
</dbReference>
<protein>
    <recommendedName>
        <fullName evidence="2">tRNA-guanine(15) transglycosylase-like domain-containing protein</fullName>
    </recommendedName>
</protein>
<evidence type="ECO:0000259" key="2">
    <source>
        <dbReference type="Pfam" id="PF01702"/>
    </source>
</evidence>
<dbReference type="InterPro" id="IPR002616">
    <property type="entry name" value="tRNA_ribo_trans-like"/>
</dbReference>
<evidence type="ECO:0000256" key="1">
    <source>
        <dbReference type="SAM" id="MobiDB-lite"/>
    </source>
</evidence>
<feature type="compositionally biased region" description="Basic and acidic residues" evidence="1">
    <location>
        <begin position="531"/>
        <end position="547"/>
    </location>
</feature>
<name>A0A0C3BFR9_PILCF</name>
<feature type="domain" description="tRNA-guanine(15) transglycosylase-like" evidence="2">
    <location>
        <begin position="30"/>
        <end position="234"/>
    </location>
</feature>
<dbReference type="SUPFAM" id="SSF51713">
    <property type="entry name" value="tRNA-guanine transglycosylase"/>
    <property type="match status" value="1"/>
</dbReference>
<proteinExistence type="predicted"/>
<accession>A0A0C3BFR9</accession>
<dbReference type="OrthoDB" id="27601at2759"/>
<feature type="domain" description="tRNA-guanine(15) transglycosylase-like" evidence="2">
    <location>
        <begin position="454"/>
        <end position="494"/>
    </location>
</feature>
<evidence type="ECO:0000313" key="4">
    <source>
        <dbReference type="Proteomes" id="UP000054166"/>
    </source>
</evidence>
<dbReference type="AlphaFoldDB" id="A0A0C3BFR9"/>
<reference evidence="4" key="2">
    <citation type="submission" date="2015-01" db="EMBL/GenBank/DDBJ databases">
        <title>Evolutionary Origins and Diversification of the Mycorrhizal Mutualists.</title>
        <authorList>
            <consortium name="DOE Joint Genome Institute"/>
            <consortium name="Mycorrhizal Genomics Consortium"/>
            <person name="Kohler A."/>
            <person name="Kuo A."/>
            <person name="Nagy L.G."/>
            <person name="Floudas D."/>
            <person name="Copeland A."/>
            <person name="Barry K.W."/>
            <person name="Cichocki N."/>
            <person name="Veneault-Fourrey C."/>
            <person name="LaButti K."/>
            <person name="Lindquist E.A."/>
            <person name="Lipzen A."/>
            <person name="Lundell T."/>
            <person name="Morin E."/>
            <person name="Murat C."/>
            <person name="Riley R."/>
            <person name="Ohm R."/>
            <person name="Sun H."/>
            <person name="Tunlid A."/>
            <person name="Henrissat B."/>
            <person name="Grigoriev I.V."/>
            <person name="Hibbett D.S."/>
            <person name="Martin F."/>
        </authorList>
    </citation>
    <scope>NUCLEOTIDE SEQUENCE [LARGE SCALE GENOMIC DNA]</scope>
    <source>
        <strain evidence="4">F 1598</strain>
    </source>
</reference>
<dbReference type="InterPro" id="IPR050852">
    <property type="entry name" value="Queuine_tRNA-ribosyltrfase"/>
</dbReference>
<reference evidence="3 4" key="1">
    <citation type="submission" date="2014-04" db="EMBL/GenBank/DDBJ databases">
        <authorList>
            <consortium name="DOE Joint Genome Institute"/>
            <person name="Kuo A."/>
            <person name="Tarkka M."/>
            <person name="Buscot F."/>
            <person name="Kohler A."/>
            <person name="Nagy L.G."/>
            <person name="Floudas D."/>
            <person name="Copeland A."/>
            <person name="Barry K.W."/>
            <person name="Cichocki N."/>
            <person name="Veneault-Fourrey C."/>
            <person name="LaButti K."/>
            <person name="Lindquist E.A."/>
            <person name="Lipzen A."/>
            <person name="Lundell T."/>
            <person name="Morin E."/>
            <person name="Murat C."/>
            <person name="Sun H."/>
            <person name="Tunlid A."/>
            <person name="Henrissat B."/>
            <person name="Grigoriev I.V."/>
            <person name="Hibbett D.S."/>
            <person name="Martin F."/>
            <person name="Nordberg H.P."/>
            <person name="Cantor M.N."/>
            <person name="Hua S.X."/>
        </authorList>
    </citation>
    <scope>NUCLEOTIDE SEQUENCE [LARGE SCALE GENOMIC DNA]</scope>
    <source>
        <strain evidence="3 4">F 1598</strain>
    </source>
</reference>
<dbReference type="Gene3D" id="3.20.20.105">
    <property type="entry name" value="Queuine tRNA-ribosyltransferase-like"/>
    <property type="match status" value="1"/>
</dbReference>
<evidence type="ECO:0000313" key="3">
    <source>
        <dbReference type="EMBL" id="KIM76172.1"/>
    </source>
</evidence>
<dbReference type="InterPro" id="IPR036511">
    <property type="entry name" value="TGT-like_sf"/>
</dbReference>
<dbReference type="FunCoup" id="A0A0C3BFR9">
    <property type="interactions" value="393"/>
</dbReference>
<dbReference type="STRING" id="765440.A0A0C3BFR9"/>
<dbReference type="GO" id="GO:0006400">
    <property type="term" value="P:tRNA modification"/>
    <property type="evidence" value="ECO:0007669"/>
    <property type="project" value="InterPro"/>
</dbReference>
<dbReference type="Pfam" id="PF01702">
    <property type="entry name" value="TGT"/>
    <property type="match status" value="2"/>
</dbReference>
<dbReference type="HOGENOM" id="CLU_019834_0_0_1"/>
<sequence length="557" mass="61735">MADVSTTHPGFSTLSFHLSCPASASPFGPRLGRASLKRNNDSPAVEIDTPGFLTTTSRGVIPHLSRDHHRFTEAIRWVLIPFETFLERLPPVPTLQGGSTPLHKFFGYSPLQNIVIMSARDPFDGRELPPNGNDHISSYSMRGVTPSAWRSYVFACRPDIVIALSDTPFTKPPHSQKRLTKSLERSTSWLSNLLRPIELDDDSNSNPHPLNIFVHMVGGTDLAARRIFSEGLLETLRDNEAEAIKPLKRLDDGVTGYVFDLVPLRLSLVAEIDSANISSPDILDTTTVPTAAQMSVDTSALIPLMKASLNSLPTQKIRLVNSAISPHEILRLVRDVGIDVFDAHWAQRAADIGVALDFRFPIVDTGPNNQTHRTKKDLGHNLYDQVYAHDFKRLADCFMDGASSLGQDSPCNRPVCPCAACSPLPPCQHISHSSIDSESYPESVHAPRQFLPPFRRAYLHHLLHTHEMSSHSLLAMHNLSVLDAFLSGVRTVLAHPNGTAVFTTEVDKFVEEYDEEMKVFEDARKSWTEVERARGKGRLAREKDKQAESTLGTAVEL</sequence>
<dbReference type="EMBL" id="KN833037">
    <property type="protein sequence ID" value="KIM76172.1"/>
    <property type="molecule type" value="Genomic_DNA"/>
</dbReference>
<feature type="compositionally biased region" description="Polar residues" evidence="1">
    <location>
        <begin position="548"/>
        <end position="557"/>
    </location>
</feature>
<organism evidence="3 4">
    <name type="scientific">Piloderma croceum (strain F 1598)</name>
    <dbReference type="NCBI Taxonomy" id="765440"/>
    <lineage>
        <taxon>Eukaryota</taxon>
        <taxon>Fungi</taxon>
        <taxon>Dikarya</taxon>
        <taxon>Basidiomycota</taxon>
        <taxon>Agaricomycotina</taxon>
        <taxon>Agaricomycetes</taxon>
        <taxon>Agaricomycetidae</taxon>
        <taxon>Atheliales</taxon>
        <taxon>Atheliaceae</taxon>
        <taxon>Piloderma</taxon>
    </lineage>
</organism>
<feature type="region of interest" description="Disordered" evidence="1">
    <location>
        <begin position="531"/>
        <end position="557"/>
    </location>
</feature>
<dbReference type="Proteomes" id="UP000054166">
    <property type="component" value="Unassembled WGS sequence"/>
</dbReference>
<dbReference type="PANTHER" id="PTHR46064:SF1">
    <property type="entry name" value="QUEUINE TRNA-RIBOSYLTRANSFERASE ACCESSORY SUBUNIT 2"/>
    <property type="match status" value="1"/>
</dbReference>
<dbReference type="InParanoid" id="A0A0C3BFR9"/>
<feature type="region of interest" description="Disordered" evidence="1">
    <location>
        <begin position="29"/>
        <end position="49"/>
    </location>
</feature>
<keyword evidence="4" id="KW-1185">Reference proteome</keyword>
<gene>
    <name evidence="3" type="ORF">PILCRDRAFT_91701</name>
</gene>